<sequence>MGSRPSVRTNRANIPGWPIQWSRDQERVVHRCESREKALALSDDGHVLMQFSRSPDAEIIVLHRFFNKSDASRRQTAI</sequence>
<dbReference type="Proteomes" id="UP000188388">
    <property type="component" value="Unassembled WGS sequence"/>
</dbReference>
<organism evidence="1 2">
    <name type="scientific">Mesorhizobium prunaredense</name>
    <dbReference type="NCBI Taxonomy" id="1631249"/>
    <lineage>
        <taxon>Bacteria</taxon>
        <taxon>Pseudomonadati</taxon>
        <taxon>Pseudomonadota</taxon>
        <taxon>Alphaproteobacteria</taxon>
        <taxon>Hyphomicrobiales</taxon>
        <taxon>Phyllobacteriaceae</taxon>
        <taxon>Mesorhizobium</taxon>
    </lineage>
</organism>
<gene>
    <name evidence="1" type="ORF">BQ8794_140059</name>
</gene>
<proteinExistence type="predicted"/>
<dbReference type="AlphaFoldDB" id="A0A1R3V1Z4"/>
<dbReference type="EMBL" id="FTPD01000006">
    <property type="protein sequence ID" value="SIT53914.1"/>
    <property type="molecule type" value="Genomic_DNA"/>
</dbReference>
<dbReference type="STRING" id="1631249.BQ8794_140059"/>
<name>A0A1R3V1Z4_9HYPH</name>
<protein>
    <submittedName>
        <fullName evidence="1">Uncharacterized protein</fullName>
    </submittedName>
</protein>
<evidence type="ECO:0000313" key="2">
    <source>
        <dbReference type="Proteomes" id="UP000188388"/>
    </source>
</evidence>
<evidence type="ECO:0000313" key="1">
    <source>
        <dbReference type="EMBL" id="SIT53914.1"/>
    </source>
</evidence>
<accession>A0A1R3V1Z4</accession>
<reference evidence="2" key="1">
    <citation type="submission" date="2017-01" db="EMBL/GenBank/DDBJ databases">
        <authorList>
            <person name="Brunel B."/>
        </authorList>
    </citation>
    <scope>NUCLEOTIDE SEQUENCE [LARGE SCALE GENOMIC DNA]</scope>
</reference>
<keyword evidence="2" id="KW-1185">Reference proteome</keyword>